<keyword evidence="4" id="KW-0175">Coiled coil</keyword>
<dbReference type="InterPro" id="IPR003660">
    <property type="entry name" value="HAMP_dom"/>
</dbReference>
<dbReference type="PROSITE" id="PS50111">
    <property type="entry name" value="CHEMOTAXIS_TRANSDUC_2"/>
    <property type="match status" value="1"/>
</dbReference>
<dbReference type="GO" id="GO:0007165">
    <property type="term" value="P:signal transduction"/>
    <property type="evidence" value="ECO:0007669"/>
    <property type="project" value="UniProtKB-KW"/>
</dbReference>
<keyword evidence="1 3" id="KW-0807">Transducer</keyword>
<evidence type="ECO:0000256" key="4">
    <source>
        <dbReference type="SAM" id="Coils"/>
    </source>
</evidence>
<dbReference type="EMBL" id="QRCT01000016">
    <property type="protein sequence ID" value="RDU23978.1"/>
    <property type="molecule type" value="Genomic_DNA"/>
</dbReference>
<evidence type="ECO:0000259" key="6">
    <source>
        <dbReference type="PROSITE" id="PS50111"/>
    </source>
</evidence>
<dbReference type="PANTHER" id="PTHR32089:SF112">
    <property type="entry name" value="LYSOZYME-LIKE PROTEIN-RELATED"/>
    <property type="match status" value="1"/>
</dbReference>
<sequence>MRFKKIGIRILSWVLPVVIIGMAVLAIISSYSSRNIMNQQIQATMSAELRAQMEKINKEMGEVELLADAISKTVSASYQDTKLEEYEVMLGDMIYTNDLILGSGIWFEPFVYDETQKYVGPYVYKDGDKPVVTMDYSNAEYNYFGYEFYTNVKKENAEPMFTEAYYDETSDTVMSSCSAPIYDSNKKFIGVVTVDIQLASVQAYVSEISVGKTGNAFLLNRDGLYLSSQDAEKQMNVNIKEDPSQSLKAIAGEILSGKAGNSEYTQNGKNYNVYYDIIPGLNWTLVIQMDQGELQAPISELIVKLIIVAMISIALSILVILYQVVHLTKTMKQVSIFAENLSQGDFTVEPVIVKEQDELGHMGEALNTMYLENKSVIATISKESGEVQFSSEHLSKISQELLKGFKNIKETIASVNEDMMTSSAATEEITASVHEVNNSLVQLAAQTVKSSNMSNEIRDRAKDIETNSAESFESAITLTKQYENNLTKSIEKAEIVDEIGVMAESISSIAEQINLLALNASIEAARAGEQGRGFAVVATEIGKLAGDTAKTVDEIKETIQEIQVAFNSLSDDARNLLDFIEKTVTPDYNSFVQVGKQYGKDAQSIELIAKELTNMAESIKSTMGEVEEAIDNIAEAAQNTADSSSTIMEYTEDVTVKVDEVAEMSEHQKVVSNKLNDLVQKFKL</sequence>
<dbReference type="SMART" id="SM00283">
    <property type="entry name" value="MA"/>
    <property type="match status" value="1"/>
</dbReference>
<evidence type="ECO:0000256" key="2">
    <source>
        <dbReference type="ARBA" id="ARBA00029447"/>
    </source>
</evidence>
<dbReference type="SUPFAM" id="SSF103190">
    <property type="entry name" value="Sensory domain-like"/>
    <property type="match status" value="2"/>
</dbReference>
<dbReference type="PANTHER" id="PTHR32089">
    <property type="entry name" value="METHYL-ACCEPTING CHEMOTAXIS PROTEIN MCPB"/>
    <property type="match status" value="1"/>
</dbReference>
<evidence type="ECO:0000313" key="8">
    <source>
        <dbReference type="EMBL" id="RDU23978.1"/>
    </source>
</evidence>
<evidence type="ECO:0000256" key="1">
    <source>
        <dbReference type="ARBA" id="ARBA00023224"/>
    </source>
</evidence>
<dbReference type="Pfam" id="PF00672">
    <property type="entry name" value="HAMP"/>
    <property type="match status" value="1"/>
</dbReference>
<organism evidence="8 9">
    <name type="scientific">Anaerosacchariphilus polymeriproducens</name>
    <dbReference type="NCBI Taxonomy" id="1812858"/>
    <lineage>
        <taxon>Bacteria</taxon>
        <taxon>Bacillati</taxon>
        <taxon>Bacillota</taxon>
        <taxon>Clostridia</taxon>
        <taxon>Lachnospirales</taxon>
        <taxon>Lachnospiraceae</taxon>
        <taxon>Anaerosacchariphilus</taxon>
    </lineage>
</organism>
<dbReference type="CDD" id="cd12912">
    <property type="entry name" value="PDC2_MCP_like"/>
    <property type="match status" value="1"/>
</dbReference>
<keyword evidence="5" id="KW-1133">Transmembrane helix</keyword>
<evidence type="ECO:0000256" key="3">
    <source>
        <dbReference type="PROSITE-ProRule" id="PRU00284"/>
    </source>
</evidence>
<dbReference type="Gene3D" id="3.30.450.20">
    <property type="entry name" value="PAS domain"/>
    <property type="match status" value="2"/>
</dbReference>
<dbReference type="InterPro" id="IPR004090">
    <property type="entry name" value="Chemotax_Me-accpt_rcpt"/>
</dbReference>
<evidence type="ECO:0000256" key="5">
    <source>
        <dbReference type="SAM" id="Phobius"/>
    </source>
</evidence>
<feature type="domain" description="HAMP" evidence="7">
    <location>
        <begin position="325"/>
        <end position="378"/>
    </location>
</feature>
<dbReference type="Gene3D" id="1.10.287.950">
    <property type="entry name" value="Methyl-accepting chemotaxis protein"/>
    <property type="match status" value="1"/>
</dbReference>
<dbReference type="InterPro" id="IPR004089">
    <property type="entry name" value="MCPsignal_dom"/>
</dbReference>
<dbReference type="SUPFAM" id="SSF58104">
    <property type="entry name" value="Methyl-accepting chemotaxis protein (MCP) signaling domain"/>
    <property type="match status" value="1"/>
</dbReference>
<dbReference type="InterPro" id="IPR029151">
    <property type="entry name" value="Sensor-like_sf"/>
</dbReference>
<comment type="caution">
    <text evidence="8">The sequence shown here is derived from an EMBL/GenBank/DDBJ whole genome shotgun (WGS) entry which is preliminary data.</text>
</comment>
<dbReference type="GO" id="GO:0016020">
    <property type="term" value="C:membrane"/>
    <property type="evidence" value="ECO:0007669"/>
    <property type="project" value="InterPro"/>
</dbReference>
<dbReference type="CDD" id="cd12913">
    <property type="entry name" value="PDC1_MCP_like"/>
    <property type="match status" value="1"/>
</dbReference>
<dbReference type="Gene3D" id="6.10.340.10">
    <property type="match status" value="1"/>
</dbReference>
<name>A0A371AWM8_9FIRM</name>
<dbReference type="RefSeq" id="WP_115481412.1">
    <property type="nucleotide sequence ID" value="NZ_QRCT01000016.1"/>
</dbReference>
<comment type="similarity">
    <text evidence="2">Belongs to the methyl-accepting chemotaxis (MCP) protein family.</text>
</comment>
<proteinExistence type="inferred from homology"/>
<keyword evidence="9" id="KW-1185">Reference proteome</keyword>
<feature type="domain" description="Methyl-accepting transducer" evidence="6">
    <location>
        <begin position="397"/>
        <end position="648"/>
    </location>
</feature>
<evidence type="ECO:0000313" key="9">
    <source>
        <dbReference type="Proteomes" id="UP000255036"/>
    </source>
</evidence>
<dbReference type="CDD" id="cd06225">
    <property type="entry name" value="HAMP"/>
    <property type="match status" value="1"/>
</dbReference>
<dbReference type="Pfam" id="PF22673">
    <property type="entry name" value="MCP-like_PDC_1"/>
    <property type="match status" value="1"/>
</dbReference>
<protein>
    <submittedName>
        <fullName evidence="8">Methyl-accepting chemotaxis protein</fullName>
    </submittedName>
</protein>
<evidence type="ECO:0000259" key="7">
    <source>
        <dbReference type="PROSITE" id="PS50885"/>
    </source>
</evidence>
<dbReference type="Proteomes" id="UP000255036">
    <property type="component" value="Unassembled WGS sequence"/>
</dbReference>
<feature type="transmembrane region" description="Helical" evidence="5">
    <location>
        <begin position="12"/>
        <end position="31"/>
    </location>
</feature>
<dbReference type="AlphaFoldDB" id="A0A371AWM8"/>
<accession>A0A371AWM8</accession>
<gene>
    <name evidence="8" type="ORF">DWV06_06700</name>
</gene>
<keyword evidence="5" id="KW-0812">Transmembrane</keyword>
<dbReference type="PROSITE" id="PS50885">
    <property type="entry name" value="HAMP"/>
    <property type="match status" value="1"/>
</dbReference>
<dbReference type="Pfam" id="PF00015">
    <property type="entry name" value="MCPsignal"/>
    <property type="match status" value="1"/>
</dbReference>
<dbReference type="GO" id="GO:0006935">
    <property type="term" value="P:chemotaxis"/>
    <property type="evidence" value="ECO:0007669"/>
    <property type="project" value="InterPro"/>
</dbReference>
<reference evidence="8 9" key="1">
    <citation type="submission" date="2018-07" db="EMBL/GenBank/DDBJ databases">
        <title>Anaerosacharophilus polymeroproducens gen. nov. sp. nov., an anaerobic bacterium isolated from salt field.</title>
        <authorList>
            <person name="Kim W."/>
            <person name="Yang S.-H."/>
            <person name="Oh J."/>
            <person name="Lee J.-H."/>
            <person name="Kwon K.K."/>
        </authorList>
    </citation>
    <scope>NUCLEOTIDE SEQUENCE [LARGE SCALE GENOMIC DNA]</scope>
    <source>
        <strain evidence="8 9">MCWD5</strain>
    </source>
</reference>
<dbReference type="PRINTS" id="PR00260">
    <property type="entry name" value="CHEMTRNSDUCR"/>
</dbReference>
<keyword evidence="5" id="KW-0472">Membrane</keyword>
<dbReference type="GO" id="GO:0004888">
    <property type="term" value="F:transmembrane signaling receptor activity"/>
    <property type="evidence" value="ECO:0007669"/>
    <property type="project" value="InterPro"/>
</dbReference>
<feature type="coiled-coil region" evidence="4">
    <location>
        <begin position="609"/>
        <end position="639"/>
    </location>
</feature>
<feature type="transmembrane region" description="Helical" evidence="5">
    <location>
        <begin position="301"/>
        <end position="322"/>
    </location>
</feature>
<dbReference type="OrthoDB" id="9760371at2"/>